<dbReference type="InterPro" id="IPR033118">
    <property type="entry name" value="EXPERA"/>
</dbReference>
<dbReference type="PROSITE" id="PS51751">
    <property type="entry name" value="EXPERA"/>
    <property type="match status" value="2"/>
</dbReference>
<feature type="transmembrane region" description="Helical" evidence="8">
    <location>
        <begin position="112"/>
        <end position="133"/>
    </location>
</feature>
<evidence type="ECO:0000256" key="6">
    <source>
        <dbReference type="ARBA" id="ARBA00034760"/>
    </source>
</evidence>
<dbReference type="PANTHER" id="PTHR14568:SF8">
    <property type="entry name" value="EXPERA DOMAIN-CONTAINING PROTEIN"/>
    <property type="match status" value="1"/>
</dbReference>
<dbReference type="AlphaFoldDB" id="A0A2T7NGA2"/>
<organism evidence="10 11">
    <name type="scientific">Pomacea canaliculata</name>
    <name type="common">Golden apple snail</name>
    <dbReference type="NCBI Taxonomy" id="400727"/>
    <lineage>
        <taxon>Eukaryota</taxon>
        <taxon>Metazoa</taxon>
        <taxon>Spiralia</taxon>
        <taxon>Lophotrochozoa</taxon>
        <taxon>Mollusca</taxon>
        <taxon>Gastropoda</taxon>
        <taxon>Caenogastropoda</taxon>
        <taxon>Architaenioglossa</taxon>
        <taxon>Ampullarioidea</taxon>
        <taxon>Ampullariidae</taxon>
        <taxon>Pomacea</taxon>
    </lineage>
</organism>
<dbReference type="OrthoDB" id="8181520at2759"/>
<keyword evidence="2 7" id="KW-0812">Transmembrane</keyword>
<evidence type="ECO:0000256" key="5">
    <source>
        <dbReference type="ARBA" id="ARBA00023136"/>
    </source>
</evidence>
<comment type="caution">
    <text evidence="10">The sequence shown here is derived from an EMBL/GenBank/DDBJ whole genome shotgun (WGS) entry which is preliminary data.</text>
</comment>
<keyword evidence="5 7" id="KW-0472">Membrane</keyword>
<feature type="transmembrane region" description="Helical" evidence="8">
    <location>
        <begin position="34"/>
        <end position="54"/>
    </location>
</feature>
<evidence type="ECO:0000256" key="1">
    <source>
        <dbReference type="ARBA" id="ARBA00004127"/>
    </source>
</evidence>
<evidence type="ECO:0000256" key="3">
    <source>
        <dbReference type="ARBA" id="ARBA00022737"/>
    </source>
</evidence>
<proteinExistence type="inferred from homology"/>
<feature type="transmembrane region" description="Helical" evidence="8">
    <location>
        <begin position="313"/>
        <end position="331"/>
    </location>
</feature>
<dbReference type="GO" id="GO:0016020">
    <property type="term" value="C:membrane"/>
    <property type="evidence" value="ECO:0007669"/>
    <property type="project" value="UniProtKB-UniRule"/>
</dbReference>
<comment type="subcellular location">
    <subcellularLocation>
        <location evidence="1">Endomembrane system</location>
        <topology evidence="1">Multi-pass membrane protein</topology>
    </subcellularLocation>
</comment>
<feature type="transmembrane region" description="Helical" evidence="8">
    <location>
        <begin position="140"/>
        <end position="162"/>
    </location>
</feature>
<feature type="domain" description="EXPERA" evidence="9">
    <location>
        <begin position="196"/>
        <end position="336"/>
    </location>
</feature>
<gene>
    <name evidence="10" type="ORF">C0Q70_20697</name>
</gene>
<keyword evidence="3" id="KW-0677">Repeat</keyword>
<dbReference type="InterPro" id="IPR059044">
    <property type="entry name" value="TM_Tm6sf1/2"/>
</dbReference>
<dbReference type="Proteomes" id="UP000245119">
    <property type="component" value="Linkage Group LG13"/>
</dbReference>
<dbReference type="Pfam" id="PF26083">
    <property type="entry name" value="TM_Tm6sf2"/>
    <property type="match status" value="1"/>
</dbReference>
<evidence type="ECO:0000313" key="10">
    <source>
        <dbReference type="EMBL" id="PVD20201.1"/>
    </source>
</evidence>
<evidence type="ECO:0000256" key="2">
    <source>
        <dbReference type="ARBA" id="ARBA00022692"/>
    </source>
</evidence>
<name>A0A2T7NGA2_POMCA</name>
<evidence type="ECO:0000256" key="8">
    <source>
        <dbReference type="SAM" id="Phobius"/>
    </source>
</evidence>
<reference evidence="10 11" key="1">
    <citation type="submission" date="2018-04" db="EMBL/GenBank/DDBJ databases">
        <title>The genome of golden apple snail Pomacea canaliculata provides insight into stress tolerance and invasive adaptation.</title>
        <authorList>
            <person name="Liu C."/>
            <person name="Liu B."/>
            <person name="Ren Y."/>
            <person name="Zhang Y."/>
            <person name="Wang H."/>
            <person name="Li S."/>
            <person name="Jiang F."/>
            <person name="Yin L."/>
            <person name="Zhang G."/>
            <person name="Qian W."/>
            <person name="Fan W."/>
        </authorList>
    </citation>
    <scope>NUCLEOTIDE SEQUENCE [LARGE SCALE GENOMIC DNA]</scope>
    <source>
        <strain evidence="10">SZHN2017</strain>
        <tissue evidence="10">Muscle</tissue>
    </source>
</reference>
<dbReference type="GO" id="GO:0012505">
    <property type="term" value="C:endomembrane system"/>
    <property type="evidence" value="ECO:0007669"/>
    <property type="project" value="UniProtKB-SubCell"/>
</dbReference>
<sequence>MDYTVLTAVVATSLTSLPIAFVLNKINLMKDHRFVFAAGVLCLAAAAIVPALVLRRRYRNVDWIMYVFGLFCWTGIVDLFIGLELNGFVSNFMGFYLLEGEPYLNTSHGMFINYWDGTVQYALQLSSIALFCLQASYREVGLYWCGSIINSMLVLLPGAVLGKSGVRWSYLLNVPYALLPVFIAFKFIKGRPLQARSYLRVPWETFLQIPYYAKNMSFLQAVLGANISCMETYLKKYEPYLTDPSAFPKAQMLVNMYYFVFYYVCAMDGLINPGHLWMSDWAIIHAGAAAQSQFVHMASSIHSRTPTELRAPVGGVAGGVFWGVNLLLLVVPQLFALRCWRDPDNCGRTYTTDIAQPIGQTTFRHSYRTPRKRE</sequence>
<dbReference type="InterPro" id="IPR047195">
    <property type="entry name" value="TM6SF1-like"/>
</dbReference>
<keyword evidence="11" id="KW-1185">Reference proteome</keyword>
<evidence type="ECO:0000313" key="11">
    <source>
        <dbReference type="Proteomes" id="UP000245119"/>
    </source>
</evidence>
<feature type="transmembrane region" description="Helical" evidence="8">
    <location>
        <begin position="63"/>
        <end position="83"/>
    </location>
</feature>
<dbReference type="CDD" id="cd21106">
    <property type="entry name" value="TM6SF1-like"/>
    <property type="match status" value="1"/>
</dbReference>
<dbReference type="PANTHER" id="PTHR14568">
    <property type="entry name" value="TRANSMEMBRANE SUPERFAMILY 6 MEMBER 1/2"/>
    <property type="match status" value="1"/>
</dbReference>
<accession>A0A2T7NGA2</accession>
<comment type="similarity">
    <text evidence="6">Belongs to the TM6SF family.</text>
</comment>
<evidence type="ECO:0000259" key="9">
    <source>
        <dbReference type="PROSITE" id="PS51751"/>
    </source>
</evidence>
<keyword evidence="4 7" id="KW-1133">Transmembrane helix</keyword>
<protein>
    <recommendedName>
        <fullName evidence="9">EXPERA domain-containing protein</fullName>
    </recommendedName>
</protein>
<evidence type="ECO:0000256" key="7">
    <source>
        <dbReference type="PROSITE-ProRule" id="PRU01087"/>
    </source>
</evidence>
<feature type="transmembrane region" description="Helical" evidence="8">
    <location>
        <begin position="252"/>
        <end position="271"/>
    </location>
</feature>
<feature type="domain" description="EXPERA" evidence="9">
    <location>
        <begin position="61"/>
        <end position="184"/>
    </location>
</feature>
<evidence type="ECO:0000256" key="4">
    <source>
        <dbReference type="ARBA" id="ARBA00022989"/>
    </source>
</evidence>
<feature type="transmembrane region" description="Helical" evidence="8">
    <location>
        <begin position="168"/>
        <end position="188"/>
    </location>
</feature>
<dbReference type="EMBL" id="PZQS01000013">
    <property type="protein sequence ID" value="PVD20201.1"/>
    <property type="molecule type" value="Genomic_DNA"/>
</dbReference>